<dbReference type="GO" id="GO:0008194">
    <property type="term" value="F:UDP-glycosyltransferase activity"/>
    <property type="evidence" value="ECO:0007669"/>
    <property type="project" value="InterPro"/>
</dbReference>
<reference evidence="6" key="1">
    <citation type="submission" date="2022-03" db="EMBL/GenBank/DDBJ databases">
        <authorList>
            <person name="Sayadi A."/>
        </authorList>
    </citation>
    <scope>NUCLEOTIDE SEQUENCE</scope>
</reference>
<evidence type="ECO:0000256" key="5">
    <source>
        <dbReference type="SAM" id="SignalP"/>
    </source>
</evidence>
<evidence type="ECO:0000313" key="7">
    <source>
        <dbReference type="Proteomes" id="UP001152888"/>
    </source>
</evidence>
<dbReference type="PANTHER" id="PTHR48043">
    <property type="entry name" value="EG:EG0003.4 PROTEIN-RELATED"/>
    <property type="match status" value="1"/>
</dbReference>
<accession>A0A9P0JUR6</accession>
<name>A0A9P0JUR6_ACAOB</name>
<keyword evidence="2" id="KW-0328">Glycosyltransferase</keyword>
<dbReference type="AlphaFoldDB" id="A0A9P0JUR6"/>
<feature type="signal peptide" evidence="5">
    <location>
        <begin position="1"/>
        <end position="19"/>
    </location>
</feature>
<keyword evidence="5" id="KW-0732">Signal</keyword>
<evidence type="ECO:0000313" key="6">
    <source>
        <dbReference type="EMBL" id="CAH1957675.1"/>
    </source>
</evidence>
<gene>
    <name evidence="6" type="ORF">ACAOBT_LOCUS2240</name>
</gene>
<organism evidence="6 7">
    <name type="scientific">Acanthoscelides obtectus</name>
    <name type="common">Bean weevil</name>
    <name type="synonym">Bruchus obtectus</name>
    <dbReference type="NCBI Taxonomy" id="200917"/>
    <lineage>
        <taxon>Eukaryota</taxon>
        <taxon>Metazoa</taxon>
        <taxon>Ecdysozoa</taxon>
        <taxon>Arthropoda</taxon>
        <taxon>Hexapoda</taxon>
        <taxon>Insecta</taxon>
        <taxon>Pterygota</taxon>
        <taxon>Neoptera</taxon>
        <taxon>Endopterygota</taxon>
        <taxon>Coleoptera</taxon>
        <taxon>Polyphaga</taxon>
        <taxon>Cucujiformia</taxon>
        <taxon>Chrysomeloidea</taxon>
        <taxon>Chrysomelidae</taxon>
        <taxon>Bruchinae</taxon>
        <taxon>Bruchini</taxon>
        <taxon>Acanthoscelides</taxon>
    </lineage>
</organism>
<dbReference type="OrthoDB" id="5835829at2759"/>
<keyword evidence="4" id="KW-0472">Membrane</keyword>
<feature type="chain" id="PRO_5040262506" evidence="5">
    <location>
        <begin position="20"/>
        <end position="519"/>
    </location>
</feature>
<evidence type="ECO:0000256" key="3">
    <source>
        <dbReference type="ARBA" id="ARBA00022679"/>
    </source>
</evidence>
<keyword evidence="3" id="KW-0808">Transferase</keyword>
<keyword evidence="4" id="KW-1133">Transmembrane helix</keyword>
<dbReference type="Gene3D" id="3.40.50.2000">
    <property type="entry name" value="Glycogen Phosphorylase B"/>
    <property type="match status" value="1"/>
</dbReference>
<feature type="transmembrane region" description="Helical" evidence="4">
    <location>
        <begin position="476"/>
        <end position="495"/>
    </location>
</feature>
<evidence type="ECO:0000256" key="4">
    <source>
        <dbReference type="SAM" id="Phobius"/>
    </source>
</evidence>
<dbReference type="SUPFAM" id="SSF53756">
    <property type="entry name" value="UDP-Glycosyltransferase/glycogen phosphorylase"/>
    <property type="match status" value="1"/>
</dbReference>
<evidence type="ECO:0000256" key="1">
    <source>
        <dbReference type="ARBA" id="ARBA00009995"/>
    </source>
</evidence>
<dbReference type="CDD" id="cd03784">
    <property type="entry name" value="GT1_Gtf-like"/>
    <property type="match status" value="1"/>
</dbReference>
<dbReference type="Pfam" id="PF00201">
    <property type="entry name" value="UDPGT"/>
    <property type="match status" value="1"/>
</dbReference>
<keyword evidence="4" id="KW-0812">Transmembrane</keyword>
<dbReference type="InterPro" id="IPR050271">
    <property type="entry name" value="UDP-glycosyltransferase"/>
</dbReference>
<dbReference type="Proteomes" id="UP001152888">
    <property type="component" value="Unassembled WGS sequence"/>
</dbReference>
<keyword evidence="7" id="KW-1185">Reference proteome</keyword>
<proteinExistence type="inferred from homology"/>
<comment type="similarity">
    <text evidence="1">Belongs to the UDP-glycosyltransferase family.</text>
</comment>
<dbReference type="InterPro" id="IPR002213">
    <property type="entry name" value="UDP_glucos_trans"/>
</dbReference>
<evidence type="ECO:0000256" key="2">
    <source>
        <dbReference type="ARBA" id="ARBA00022676"/>
    </source>
</evidence>
<dbReference type="PANTHER" id="PTHR48043:SF159">
    <property type="entry name" value="EG:EG0003.4 PROTEIN-RELATED"/>
    <property type="match status" value="1"/>
</dbReference>
<dbReference type="EMBL" id="CAKOFQ010006672">
    <property type="protein sequence ID" value="CAH1957675.1"/>
    <property type="molecule type" value="Genomic_DNA"/>
</dbReference>
<protein>
    <submittedName>
        <fullName evidence="6">Uncharacterized protein</fullName>
    </submittedName>
</protein>
<comment type="caution">
    <text evidence="6">The sequence shown here is derived from an EMBL/GenBank/DDBJ whole genome shotgun (WGS) entry which is preliminary data.</text>
</comment>
<sequence>MIKAGFVILLTLFVNYAEPAEILGVFPSPRPENFKLGSRLMKELARKGHKITVVSHFPQNNTIKNYVDFPLEYFQYLIKDFQEPLNEQEKSFIFNLIHQYDTGLFFSEIMLNDNNFQVLLQSNKHFDLIILEYSINDALIGLGQKFNAPVVLLSPRPSSAAENHIFANPAPAAFIPNVFSGYTGFMNFWQRVRNLFLNSYVNLYRRTFDQPFQRAVLNQWISGIELDDAMKNVSLILLNSLPGITEPVPHMPNMIEIGGLHVEEDADVPRDIVKFLDEANEGVILHTGYANRDEAEIYVKTFARLTMKVLWKTDFTYNDLEDITCSGCSVPDNVKLVSSLPQENVLAHKNVKAFITNGNLFDLIDAAYFGVPVVGIPKDLVEETNMALAVENKYAVELSNNDLTEENIIRAIDEVVLNPRYKANAELKSAIIKDQETKPLDRATYWVEYVIRHKGAYHLQSPGIFLKWYQRSMIDIILILGVLDIILFLIFYYIFKHIIHHVMKLYKRKKSEKYVKLIE</sequence>